<name>A0A8J5WYU2_ZIZPA</name>
<evidence type="ECO:0000313" key="2">
    <source>
        <dbReference type="EMBL" id="KAG8098421.1"/>
    </source>
</evidence>
<reference evidence="2" key="2">
    <citation type="submission" date="2021-02" db="EMBL/GenBank/DDBJ databases">
        <authorList>
            <person name="Kimball J.A."/>
            <person name="Haas M.W."/>
            <person name="Macchietto M."/>
            <person name="Kono T."/>
            <person name="Duquette J."/>
            <person name="Shao M."/>
        </authorList>
    </citation>
    <scope>NUCLEOTIDE SEQUENCE</scope>
    <source>
        <tissue evidence="2">Fresh leaf tissue</tissue>
    </source>
</reference>
<keyword evidence="3" id="KW-1185">Reference proteome</keyword>
<protein>
    <submittedName>
        <fullName evidence="2">Uncharacterized protein</fullName>
    </submittedName>
</protein>
<feature type="compositionally biased region" description="Basic and acidic residues" evidence="1">
    <location>
        <begin position="18"/>
        <end position="34"/>
    </location>
</feature>
<dbReference type="AlphaFoldDB" id="A0A8J5WYU2"/>
<evidence type="ECO:0000313" key="3">
    <source>
        <dbReference type="Proteomes" id="UP000729402"/>
    </source>
</evidence>
<gene>
    <name evidence="2" type="ORF">GUJ93_ZPchr0013g37304</name>
</gene>
<evidence type="ECO:0000256" key="1">
    <source>
        <dbReference type="SAM" id="MobiDB-lite"/>
    </source>
</evidence>
<reference evidence="2" key="1">
    <citation type="journal article" date="2021" name="bioRxiv">
        <title>Whole Genome Assembly and Annotation of Northern Wild Rice, Zizania palustris L., Supports a Whole Genome Duplication in the Zizania Genus.</title>
        <authorList>
            <person name="Haas M."/>
            <person name="Kono T."/>
            <person name="Macchietto M."/>
            <person name="Millas R."/>
            <person name="McGilp L."/>
            <person name="Shao M."/>
            <person name="Duquette J."/>
            <person name="Hirsch C.N."/>
            <person name="Kimball J."/>
        </authorList>
    </citation>
    <scope>NUCLEOTIDE SEQUENCE</scope>
    <source>
        <tissue evidence="2">Fresh leaf tissue</tissue>
    </source>
</reference>
<accession>A0A8J5WYU2</accession>
<dbReference type="EMBL" id="JAAALK010000079">
    <property type="protein sequence ID" value="KAG8098421.1"/>
    <property type="molecule type" value="Genomic_DNA"/>
</dbReference>
<comment type="caution">
    <text evidence="2">The sequence shown here is derived from an EMBL/GenBank/DDBJ whole genome shotgun (WGS) entry which is preliminary data.</text>
</comment>
<proteinExistence type="predicted"/>
<sequence>MPMPLLCCGAATAAAAASKDHLEEGEQGHEERRTNPVGSSPGEKMPVMRQRRPSPPARPAAYLSLHHWLPRILPTFAPAAAAAHLLVEEKYVQMKREVGIQRPRMEWCGRRGRSTVMTGRSTGATTAPARSVAAVGRSIAGGGSNASRGGNGDSVAERGGVRVGCGDDDSAEHRGHRAQEAPPWMPSSRSPTDVEQFRLAKLLIIKYLWTE</sequence>
<organism evidence="2 3">
    <name type="scientific">Zizania palustris</name>
    <name type="common">Northern wild rice</name>
    <dbReference type="NCBI Taxonomy" id="103762"/>
    <lineage>
        <taxon>Eukaryota</taxon>
        <taxon>Viridiplantae</taxon>
        <taxon>Streptophyta</taxon>
        <taxon>Embryophyta</taxon>
        <taxon>Tracheophyta</taxon>
        <taxon>Spermatophyta</taxon>
        <taxon>Magnoliopsida</taxon>
        <taxon>Liliopsida</taxon>
        <taxon>Poales</taxon>
        <taxon>Poaceae</taxon>
        <taxon>BOP clade</taxon>
        <taxon>Oryzoideae</taxon>
        <taxon>Oryzeae</taxon>
        <taxon>Zizaniinae</taxon>
        <taxon>Zizania</taxon>
    </lineage>
</organism>
<dbReference type="Proteomes" id="UP000729402">
    <property type="component" value="Unassembled WGS sequence"/>
</dbReference>
<feature type="region of interest" description="Disordered" evidence="1">
    <location>
        <begin position="165"/>
        <end position="191"/>
    </location>
</feature>
<feature type="region of interest" description="Disordered" evidence="1">
    <location>
        <begin position="16"/>
        <end position="58"/>
    </location>
</feature>